<gene>
    <name evidence="2" type="ORF">V8G57_21880</name>
</gene>
<dbReference type="InterPro" id="IPR010127">
    <property type="entry name" value="Phasin_subfam-1"/>
</dbReference>
<dbReference type="EMBL" id="JBANDC010000019">
    <property type="protein sequence ID" value="MEM4990054.1"/>
    <property type="molecule type" value="Genomic_DNA"/>
</dbReference>
<dbReference type="RefSeq" id="WP_092399894.1">
    <property type="nucleotide sequence ID" value="NZ_JBANDC010000019.1"/>
</dbReference>
<evidence type="ECO:0000313" key="2">
    <source>
        <dbReference type="EMBL" id="MEM4990054.1"/>
    </source>
</evidence>
<dbReference type="Pfam" id="PF09361">
    <property type="entry name" value="Phasin_2"/>
    <property type="match status" value="1"/>
</dbReference>
<accession>A0ABU9Q1C6</accession>
<evidence type="ECO:0000259" key="1">
    <source>
        <dbReference type="Pfam" id="PF09361"/>
    </source>
</evidence>
<feature type="domain" description="Phasin" evidence="1">
    <location>
        <begin position="12"/>
        <end position="103"/>
    </location>
</feature>
<proteinExistence type="predicted"/>
<organism evidence="2 3">
    <name type="scientific">Collimonas rhizosphaerae</name>
    <dbReference type="NCBI Taxonomy" id="3126357"/>
    <lineage>
        <taxon>Bacteria</taxon>
        <taxon>Pseudomonadati</taxon>
        <taxon>Pseudomonadota</taxon>
        <taxon>Betaproteobacteria</taxon>
        <taxon>Burkholderiales</taxon>
        <taxon>Oxalobacteraceae</taxon>
        <taxon>Collimonas</taxon>
    </lineage>
</organism>
<reference evidence="2 3" key="1">
    <citation type="submission" date="2024-02" db="EMBL/GenBank/DDBJ databases">
        <title>Draft genome sequence of Collimonas sp. strain H4R21, an effective mineral-weathering bacterial strain isolated from the beech rhizosphere.</title>
        <authorList>
            <person name="Morin E."/>
            <person name="Uroz S."/>
            <person name="Leveau J.H.J."/>
            <person name="Kumar R."/>
            <person name="Rey M.W."/>
            <person name="Pham J."/>
        </authorList>
    </citation>
    <scope>NUCLEOTIDE SEQUENCE [LARGE SCALE GENOMIC DNA]</scope>
    <source>
        <strain evidence="2 3">H4R21</strain>
    </source>
</reference>
<name>A0ABU9Q1C6_9BURK</name>
<comment type="caution">
    <text evidence="2">The sequence shown here is derived from an EMBL/GenBank/DDBJ whole genome shotgun (WGS) entry which is preliminary data.</text>
</comment>
<protein>
    <submittedName>
        <fullName evidence="2">Phasin family protein</fullName>
    </submittedName>
</protein>
<dbReference type="Proteomes" id="UP001495910">
    <property type="component" value="Unassembled WGS sequence"/>
</dbReference>
<keyword evidence="3" id="KW-1185">Reference proteome</keyword>
<evidence type="ECO:0000313" key="3">
    <source>
        <dbReference type="Proteomes" id="UP001495910"/>
    </source>
</evidence>
<dbReference type="InterPro" id="IPR018968">
    <property type="entry name" value="Phasin"/>
</dbReference>
<sequence>MFPLLEPISAAIKAVYAAQFTAMAALTKTAVEGAAKAASLNLDTMKDSLAESANASQQMMSAVTPQEWLLLRSAQVRPTVERAFHYSHHMADIVSCTQAELARGTAAHAAETAGRMKSLMTDGK</sequence>
<dbReference type="NCBIfam" id="TIGR01841">
    <property type="entry name" value="phasin"/>
    <property type="match status" value="1"/>
</dbReference>